<evidence type="ECO:0000313" key="10">
    <source>
        <dbReference type="EMBL" id="PJZ94124.1"/>
    </source>
</evidence>
<evidence type="ECO:0000256" key="5">
    <source>
        <dbReference type="ARBA" id="ARBA00022679"/>
    </source>
</evidence>
<dbReference type="GO" id="GO:0004418">
    <property type="term" value="F:hydroxymethylbilane synthase activity"/>
    <property type="evidence" value="ECO:0007669"/>
    <property type="project" value="UniProtKB-UniRule"/>
</dbReference>
<organism evidence="10">
    <name type="scientific">Leptospira ellisii</name>
    <dbReference type="NCBI Taxonomy" id="2023197"/>
    <lineage>
        <taxon>Bacteria</taxon>
        <taxon>Pseudomonadati</taxon>
        <taxon>Spirochaetota</taxon>
        <taxon>Spirochaetia</taxon>
        <taxon>Leptospirales</taxon>
        <taxon>Leptospiraceae</taxon>
        <taxon>Leptospira</taxon>
    </lineage>
</organism>
<dbReference type="EMBL" id="NPEF01000027">
    <property type="protein sequence ID" value="PJZ94124.1"/>
    <property type="molecule type" value="Genomic_DNA"/>
</dbReference>
<evidence type="ECO:0000256" key="1">
    <source>
        <dbReference type="ARBA" id="ARBA00002869"/>
    </source>
</evidence>
<dbReference type="CDD" id="cd13647">
    <property type="entry name" value="PBP2_PBGD_2"/>
    <property type="match status" value="1"/>
</dbReference>
<gene>
    <name evidence="10" type="primary">hemC</name>
    <name evidence="10" type="ORF">CH379_04275</name>
</gene>
<dbReference type="GO" id="GO:0006783">
    <property type="term" value="P:heme biosynthetic process"/>
    <property type="evidence" value="ECO:0007669"/>
    <property type="project" value="TreeGrafter"/>
</dbReference>
<dbReference type="InterPro" id="IPR000860">
    <property type="entry name" value="HemC"/>
</dbReference>
<sequence>MSRVLKIGSRKSALAKLQTYLVLDALRKKYPDLPVELFFREASGDQDLQTPLWKMGTRGVFTQDLTKELVDGRVDVVVHSWKDLDLDGHPGTTILGVLNRADQRDVLLWKKSSLDLFSPTELKIQTSSPRREYNLGKFLPKLLPSRYKTSALIFTPVRGNIQTRIRKWMESDSDGLVLAKAALDRLLSEDFPEASLLEYQEIRNFLNEALDTSSFQILPLSLNPSAPAQGAIAAEVRSDDLWSLNILKSFNDSKSVAAVEEERGILRSYGGGCHQKIGVSVLERPYGRVLYRRGISDSGEVLDLERQFSETPAPAARALSDCYPVPGEAVKQKRVPLDSENGYVLAVDGQEDRILSSENLARLDWLVTRGNAFPQLDPSLKHEGLVWTSGLKTWFQLAERDVWVSGSLDALGEDELPQDKLFGKPVHFVKCTHVGSTEIASGLERVLTYQVRPLEEHPDLSAKTHFFWMSASQFDRALSLYPQIRDRNHACGPGITFSHIRKVLGESARLSVFIHYESWLQSLGLKEFEGTKLGNQTEKNPTEFPA</sequence>
<dbReference type="AlphaFoldDB" id="A0A2N0BC73"/>
<comment type="caution">
    <text evidence="10">The sequence shown here is derived from an EMBL/GenBank/DDBJ whole genome shotgun (WGS) entry which is preliminary data.</text>
</comment>
<comment type="catalytic activity">
    <reaction evidence="7">
        <text>4 porphobilinogen + H2O = hydroxymethylbilane + 4 NH4(+)</text>
        <dbReference type="Rhea" id="RHEA:13185"/>
        <dbReference type="ChEBI" id="CHEBI:15377"/>
        <dbReference type="ChEBI" id="CHEBI:28938"/>
        <dbReference type="ChEBI" id="CHEBI:57845"/>
        <dbReference type="ChEBI" id="CHEBI:58126"/>
        <dbReference type="EC" id="2.5.1.61"/>
    </reaction>
</comment>
<reference evidence="10" key="1">
    <citation type="submission" date="2017-07" db="EMBL/GenBank/DDBJ databases">
        <title>Leptospira spp. isolated from tropical soils.</title>
        <authorList>
            <person name="Thibeaux R."/>
            <person name="Iraola G."/>
            <person name="Ferres I."/>
            <person name="Bierque E."/>
            <person name="Girault D."/>
            <person name="Soupe-Gilbert M.-E."/>
            <person name="Picardeau M."/>
            <person name="Goarant C."/>
        </authorList>
    </citation>
    <scope>NUCLEOTIDE SEQUENCE [LARGE SCALE GENOMIC DNA]</scope>
    <source>
        <strain evidence="10">ATI7-C-A5</strain>
    </source>
</reference>
<dbReference type="InterPro" id="IPR022417">
    <property type="entry name" value="Porphobilin_deaminase_N"/>
</dbReference>
<dbReference type="PRINTS" id="PR00151">
    <property type="entry name" value="PORPHBDMNASE"/>
</dbReference>
<dbReference type="PANTHER" id="PTHR11557:SF0">
    <property type="entry name" value="PORPHOBILINOGEN DEAMINASE"/>
    <property type="match status" value="1"/>
</dbReference>
<feature type="domain" description="Porphobilinogen deaminase N-terminal" evidence="9">
    <location>
        <begin position="5"/>
        <end position="240"/>
    </location>
</feature>
<keyword evidence="5" id="KW-0808">Transferase</keyword>
<dbReference type="Gene3D" id="3.40.190.10">
    <property type="entry name" value="Periplasmic binding protein-like II"/>
    <property type="match status" value="2"/>
</dbReference>
<accession>A0A2N0BC73</accession>
<name>A0A2N0BC73_9LEPT</name>
<dbReference type="PANTHER" id="PTHR11557">
    <property type="entry name" value="PORPHOBILINOGEN DEAMINASE"/>
    <property type="match status" value="1"/>
</dbReference>
<evidence type="ECO:0000256" key="3">
    <source>
        <dbReference type="ARBA" id="ARBA00005638"/>
    </source>
</evidence>
<dbReference type="NCBIfam" id="TIGR00212">
    <property type="entry name" value="hemC"/>
    <property type="match status" value="1"/>
</dbReference>
<evidence type="ECO:0000259" key="9">
    <source>
        <dbReference type="Pfam" id="PF01379"/>
    </source>
</evidence>
<evidence type="ECO:0000256" key="6">
    <source>
        <dbReference type="ARBA" id="ARBA00023244"/>
    </source>
</evidence>
<proteinExistence type="inferred from homology"/>
<dbReference type="OrthoDB" id="9810298at2"/>
<dbReference type="GO" id="GO:0005737">
    <property type="term" value="C:cytoplasm"/>
    <property type="evidence" value="ECO:0007669"/>
    <property type="project" value="UniProtKB-UniRule"/>
</dbReference>
<keyword evidence="6" id="KW-0627">Porphyrin biosynthesis</keyword>
<protein>
    <recommendedName>
        <fullName evidence="4 8">Hydroxymethylbilane synthase</fullName>
        <ecNumber evidence="4 8">2.5.1.61</ecNumber>
    </recommendedName>
</protein>
<evidence type="ECO:0000256" key="4">
    <source>
        <dbReference type="ARBA" id="ARBA00012655"/>
    </source>
</evidence>
<evidence type="ECO:0000256" key="8">
    <source>
        <dbReference type="NCBIfam" id="TIGR00212"/>
    </source>
</evidence>
<evidence type="ECO:0000256" key="7">
    <source>
        <dbReference type="ARBA" id="ARBA00048169"/>
    </source>
</evidence>
<dbReference type="EC" id="2.5.1.61" evidence="4 8"/>
<comment type="similarity">
    <text evidence="3">Belongs to the HMBS family.</text>
</comment>
<dbReference type="SUPFAM" id="SSF53850">
    <property type="entry name" value="Periplasmic binding protein-like II"/>
    <property type="match status" value="1"/>
</dbReference>
<dbReference type="Pfam" id="PF01379">
    <property type="entry name" value="Porphobil_deam"/>
    <property type="match status" value="1"/>
</dbReference>
<comment type="function">
    <text evidence="1">Tetrapolymerization of the monopyrrole PBG into the hydroxymethylbilane pre-uroporphyrinogen in several discrete steps.</text>
</comment>
<comment type="pathway">
    <text evidence="2">Porphyrin-containing compound metabolism; protoporphyrin-IX biosynthesis; coproporphyrinogen-III from 5-aminolevulinate: step 2/4.</text>
</comment>
<evidence type="ECO:0000256" key="2">
    <source>
        <dbReference type="ARBA" id="ARBA00004735"/>
    </source>
</evidence>